<dbReference type="InterPro" id="IPR017850">
    <property type="entry name" value="Alkaline_phosphatase_core_sf"/>
</dbReference>
<evidence type="ECO:0000256" key="2">
    <source>
        <dbReference type="ARBA" id="ARBA00022801"/>
    </source>
</evidence>
<keyword evidence="5" id="KW-1185">Reference proteome</keyword>
<organism evidence="4 5">
    <name type="scientific">Rubellicoccus peritrichatus</name>
    <dbReference type="NCBI Taxonomy" id="3080537"/>
    <lineage>
        <taxon>Bacteria</taxon>
        <taxon>Pseudomonadati</taxon>
        <taxon>Verrucomicrobiota</taxon>
        <taxon>Opitutia</taxon>
        <taxon>Puniceicoccales</taxon>
        <taxon>Cerasicoccaceae</taxon>
        <taxon>Rubellicoccus</taxon>
    </lineage>
</organism>
<dbReference type="AlphaFoldDB" id="A0AAQ3L7K1"/>
<dbReference type="KEGG" id="puo:RZN69_11855"/>
<evidence type="ECO:0000313" key="5">
    <source>
        <dbReference type="Proteomes" id="UP001304300"/>
    </source>
</evidence>
<dbReference type="RefSeq" id="WP_317831154.1">
    <property type="nucleotide sequence ID" value="NZ_CP136920.1"/>
</dbReference>
<dbReference type="Gene3D" id="3.40.720.10">
    <property type="entry name" value="Alkaline Phosphatase, subunit A"/>
    <property type="match status" value="1"/>
</dbReference>
<protein>
    <submittedName>
        <fullName evidence="4">Sulfatase-like hydrolase/transferase</fullName>
    </submittedName>
</protein>
<evidence type="ECO:0000256" key="1">
    <source>
        <dbReference type="ARBA" id="ARBA00022723"/>
    </source>
</evidence>
<dbReference type="SUPFAM" id="SSF53649">
    <property type="entry name" value="Alkaline phosphatase-like"/>
    <property type="match status" value="1"/>
</dbReference>
<dbReference type="PANTHER" id="PTHR45953">
    <property type="entry name" value="IDURONATE 2-SULFATASE"/>
    <property type="match status" value="1"/>
</dbReference>
<dbReference type="GO" id="GO:0005737">
    <property type="term" value="C:cytoplasm"/>
    <property type="evidence" value="ECO:0007669"/>
    <property type="project" value="TreeGrafter"/>
</dbReference>
<accession>A0AAQ3L7K1</accession>
<feature type="domain" description="Sulfatase N-terminal" evidence="3">
    <location>
        <begin position="31"/>
        <end position="394"/>
    </location>
</feature>
<dbReference type="GO" id="GO:0046872">
    <property type="term" value="F:metal ion binding"/>
    <property type="evidence" value="ECO:0007669"/>
    <property type="project" value="UniProtKB-KW"/>
</dbReference>
<proteinExistence type="predicted"/>
<dbReference type="EMBL" id="CP136920">
    <property type="protein sequence ID" value="WOO39309.1"/>
    <property type="molecule type" value="Genomic_DNA"/>
</dbReference>
<dbReference type="InterPro" id="IPR000917">
    <property type="entry name" value="Sulfatase_N"/>
</dbReference>
<dbReference type="GO" id="GO:0008484">
    <property type="term" value="F:sulfuric ester hydrolase activity"/>
    <property type="evidence" value="ECO:0007669"/>
    <property type="project" value="TreeGrafter"/>
</dbReference>
<evidence type="ECO:0000313" key="4">
    <source>
        <dbReference type="EMBL" id="WOO39309.1"/>
    </source>
</evidence>
<dbReference type="Pfam" id="PF00884">
    <property type="entry name" value="Sulfatase"/>
    <property type="match status" value="1"/>
</dbReference>
<dbReference type="PANTHER" id="PTHR45953:SF1">
    <property type="entry name" value="IDURONATE 2-SULFATASE"/>
    <property type="match status" value="1"/>
</dbReference>
<evidence type="ECO:0000259" key="3">
    <source>
        <dbReference type="Pfam" id="PF00884"/>
    </source>
</evidence>
<gene>
    <name evidence="4" type="ORF">RZN69_11855</name>
</gene>
<keyword evidence="2 4" id="KW-0378">Hydrolase</keyword>
<keyword evidence="1" id="KW-0479">Metal-binding</keyword>
<sequence length="556" mass="63561">MKTFVILYCTIVLANGLYAMKQEQTIPTDKPNIIFILTDDQRADTVGFMGNEIVRTPNLDRLAADGHVFEQAFVTSAICTPSRACYMLGQYERKHGINFNSGTSMSPEAWAKSYPVLLRENGYFTGYVGKNHLPIGEKGYFTGLMEDSFDYWYAGHHHIGFYPKDKHEIFDNAKVDTQAEVMTESVLAFLDPESNEAFIDNAVQFLERRPDGQPFCLSIALNLPHGFSMERMEMRESDDELYKTAYRDQKDSLPLPPTYIAREDIKKPKLPADVLLTQLRQNGYNYVDKPEGVRERNVREYQAITGIDRMIGKLRQQLEDLGIADNTVIIITSDHGIFNGEHGLGGKSLCYETCLKVPFVMYDPRLADEQQGKRMRQLVLSVDVAPTILSLAGIEVPNTMQGSDINPLLRDDSQEWRQYAFGENLWSNIFGNPRCETVRSDEFRYIRYFKNDNLDLRARTPKDKFYQVSPEMRENYNASLTASIKGEAPVYEELYHISSDPYEVENLVNDPAYAKVLAEMRLQCQQLVTEAKGDVEAPPSTIVTDHKWHRTAYRNN</sequence>
<name>A0AAQ3L7K1_9BACT</name>
<reference evidence="4 5" key="1">
    <citation type="submission" date="2023-10" db="EMBL/GenBank/DDBJ databases">
        <title>Rubellicoccus peritrichatus gen. nov., sp. nov., isolated from an algae of coral reef tank.</title>
        <authorList>
            <person name="Luo J."/>
        </authorList>
    </citation>
    <scope>NUCLEOTIDE SEQUENCE [LARGE SCALE GENOMIC DNA]</scope>
    <source>
        <strain evidence="4 5">CR14</strain>
    </source>
</reference>
<dbReference type="Proteomes" id="UP001304300">
    <property type="component" value="Chromosome"/>
</dbReference>